<reference evidence="2 3" key="1">
    <citation type="submission" date="2018-11" db="EMBL/GenBank/DDBJ databases">
        <title>Characterization of surface water Dickeya isolates.</title>
        <authorList>
            <person name="Van Gijsegem F."/>
            <person name="Pedron J."/>
        </authorList>
    </citation>
    <scope>NUCLEOTIDE SEQUENCE [LARGE SCALE GENOMIC DNA]</scope>
    <source>
        <strain evidence="2 3">FVG1-MFV-O17</strain>
    </source>
</reference>
<dbReference type="Pfam" id="PF13007">
    <property type="entry name" value="LZ_Tnp_IS66"/>
    <property type="match status" value="1"/>
</dbReference>
<dbReference type="Proteomes" id="UP000276061">
    <property type="component" value="Unassembled WGS sequence"/>
</dbReference>
<dbReference type="RefSeq" id="WP_201743482.1">
    <property type="nucleotide sequence ID" value="NZ_RJLR01000139.1"/>
</dbReference>
<organism evidence="2 3">
    <name type="scientific">Dickeya undicola</name>
    <dbReference type="NCBI Taxonomy" id="1577887"/>
    <lineage>
        <taxon>Bacteria</taxon>
        <taxon>Pseudomonadati</taxon>
        <taxon>Pseudomonadota</taxon>
        <taxon>Gammaproteobacteria</taxon>
        <taxon>Enterobacterales</taxon>
        <taxon>Pectobacteriaceae</taxon>
        <taxon>Dickeya</taxon>
    </lineage>
</organism>
<dbReference type="EMBL" id="RJLR01000139">
    <property type="protein sequence ID" value="RNL98661.1"/>
    <property type="molecule type" value="Genomic_DNA"/>
</dbReference>
<dbReference type="AlphaFoldDB" id="A0A3N0FEV1"/>
<dbReference type="InterPro" id="IPR024463">
    <property type="entry name" value="Transposase_TnpC_homeodom"/>
</dbReference>
<feature type="domain" description="Transposase TnpC homeodomain" evidence="1">
    <location>
        <begin position="40"/>
        <end position="89"/>
    </location>
</feature>
<comment type="caution">
    <text evidence="2">The sequence shown here is derived from an EMBL/GenBank/DDBJ whole genome shotgun (WGS) entry which is preliminary data.</text>
</comment>
<sequence>QNPDELRALALKLLSENQVQQDATVKLRAELQQRTTYIQQLEEALKNARQWRFGRKSEAFQGEQRGLFDEDIEADAADIEQQLVTLLPEPKAEKSPCLSADRCRRNCRARMSIWY</sequence>
<name>A0A3N0FEV1_9GAMM</name>
<protein>
    <recommendedName>
        <fullName evidence="1">Transposase TnpC homeodomain domain-containing protein</fullName>
    </recommendedName>
</protein>
<proteinExistence type="predicted"/>
<feature type="non-terminal residue" evidence="2">
    <location>
        <position position="115"/>
    </location>
</feature>
<evidence type="ECO:0000313" key="2">
    <source>
        <dbReference type="EMBL" id="RNL98661.1"/>
    </source>
</evidence>
<feature type="non-terminal residue" evidence="2">
    <location>
        <position position="1"/>
    </location>
</feature>
<evidence type="ECO:0000313" key="3">
    <source>
        <dbReference type="Proteomes" id="UP000276061"/>
    </source>
</evidence>
<evidence type="ECO:0000259" key="1">
    <source>
        <dbReference type="Pfam" id="PF13007"/>
    </source>
</evidence>
<accession>A0A3N0FEV1</accession>
<gene>
    <name evidence="2" type="ORF">EF878_21315</name>
</gene>